<evidence type="ECO:0000259" key="2">
    <source>
        <dbReference type="SMART" id="SM00881"/>
    </source>
</evidence>
<keyword evidence="4" id="KW-1185">Reference proteome</keyword>
<dbReference type="SUPFAM" id="SSF52210">
    <property type="entry name" value="Succinyl-CoA synthetase domains"/>
    <property type="match status" value="2"/>
</dbReference>
<protein>
    <submittedName>
        <fullName evidence="3">Acetate--CoA ligase family protein</fullName>
    </submittedName>
</protein>
<evidence type="ECO:0000256" key="1">
    <source>
        <dbReference type="ARBA" id="ARBA00022532"/>
    </source>
</evidence>
<keyword evidence="1" id="KW-0816">Tricarboxylic acid cycle</keyword>
<keyword evidence="3" id="KW-0436">Ligase</keyword>
<dbReference type="Gene3D" id="3.30.470.20">
    <property type="entry name" value="ATP-grasp fold, B domain"/>
    <property type="match status" value="1"/>
</dbReference>
<dbReference type="InterPro" id="IPR016102">
    <property type="entry name" value="Succinyl-CoA_synth-like"/>
</dbReference>
<dbReference type="InterPro" id="IPR036291">
    <property type="entry name" value="NAD(P)-bd_dom_sf"/>
</dbReference>
<dbReference type="SMART" id="SM00881">
    <property type="entry name" value="CoA_binding"/>
    <property type="match status" value="1"/>
</dbReference>
<dbReference type="GO" id="GO:0016874">
    <property type="term" value="F:ligase activity"/>
    <property type="evidence" value="ECO:0007669"/>
    <property type="project" value="UniProtKB-KW"/>
</dbReference>
<dbReference type="PANTHER" id="PTHR42793:SF4">
    <property type="entry name" value="BLL6376 PROTEIN"/>
    <property type="match status" value="1"/>
</dbReference>
<gene>
    <name evidence="3" type="ORF">Q7A36_34835</name>
</gene>
<dbReference type="Proteomes" id="UP001243009">
    <property type="component" value="Unassembled WGS sequence"/>
</dbReference>
<evidence type="ECO:0000313" key="3">
    <source>
        <dbReference type="EMBL" id="MDO9713550.1"/>
    </source>
</evidence>
<reference evidence="3 4" key="1">
    <citation type="submission" date="2023-08" db="EMBL/GenBank/DDBJ databases">
        <title>The draft genome sequence of Paracraurococcus sp. LOR1-02.</title>
        <authorList>
            <person name="Kingkaew E."/>
            <person name="Tanasupawat S."/>
        </authorList>
    </citation>
    <scope>NUCLEOTIDE SEQUENCE [LARGE SCALE GENOMIC DNA]</scope>
    <source>
        <strain evidence="3 4">LOR1-02</strain>
    </source>
</reference>
<dbReference type="Pfam" id="PF13380">
    <property type="entry name" value="CoA_binding_2"/>
    <property type="match status" value="1"/>
</dbReference>
<dbReference type="InterPro" id="IPR032875">
    <property type="entry name" value="Succ_CoA_lig_flav_dom"/>
</dbReference>
<dbReference type="Gene3D" id="3.30.1490.20">
    <property type="entry name" value="ATP-grasp fold, A domain"/>
    <property type="match status" value="1"/>
</dbReference>
<dbReference type="Gene3D" id="3.40.50.720">
    <property type="entry name" value="NAD(P)-binding Rossmann-like Domain"/>
    <property type="match status" value="1"/>
</dbReference>
<dbReference type="EMBL" id="JAUTWS010000099">
    <property type="protein sequence ID" value="MDO9713550.1"/>
    <property type="molecule type" value="Genomic_DNA"/>
</dbReference>
<sequence>MTAIGKLLRPRSVAIVGASADPSRMTGRPVGYLQKHGFTGAIYPVNPRAKEIAGLPCYPDVASLPEAPDAAIILLGADKVEPAVRALAERGTAAAVVLAGGFAESGGEGGSRQQALKQAAGSMRLLGPNTIGLVNLTDRITLSATGALEVGDLPAGRISVVSQSGGILGSLLSRAADRGIGFAKLVATGNEADLDSTDVLEELLDDPATDVIAMYLEGLRRPDRFRTAAQRAAGLGKPIVVFKVGRSEAGERSASSHTGALAGADRMFDALFRQLGVIRAQTFSDLLDIPAALASGKRAAGKRIAVLTSTGGAGTLLADACGVAGFALPPPNTATAERIAALLGEDEKAGATRNPVDVTLAGVKPEVFRSAIAALLESPSYDAAVTVIGSSALAEPSLVADAVTECAARSNKPLLVYVSPHAPQIARLLNQRGVPAFTAPESIATVLDALQCRPLPSAPEPVTALPAPADLPAGPLNEAESKALFGHFGVPATREYVVADAEGAVAAARQLGGKVVLKVLSRHIAHKSDVGGVRVGLTVEDLPAACADMLERLRQAGAPVPEGFLVGELARAEVEMILGFHRDPQLGPAVLLGLGGVTAELFEDTTLRLLPIGRADAEAMVGELRAAKLLAGYRGAPPCDVTALVDAVLAFARMAETLGGRLVEAEINPLFVGRTGEGVRAVDGLAVLGAA</sequence>
<name>A0ABT9ECD3_9PROT</name>
<dbReference type="InterPro" id="IPR013815">
    <property type="entry name" value="ATP_grasp_subdomain_1"/>
</dbReference>
<dbReference type="Gene3D" id="3.40.50.261">
    <property type="entry name" value="Succinyl-CoA synthetase domains"/>
    <property type="match status" value="2"/>
</dbReference>
<accession>A0ABT9ECD3</accession>
<comment type="caution">
    <text evidence="3">The sequence shown here is derived from an EMBL/GenBank/DDBJ whole genome shotgun (WGS) entry which is preliminary data.</text>
</comment>
<proteinExistence type="predicted"/>
<dbReference type="RefSeq" id="WP_305108407.1">
    <property type="nucleotide sequence ID" value="NZ_JAUTWS010000099.1"/>
</dbReference>
<organism evidence="3 4">
    <name type="scientific">Paracraurococcus lichenis</name>
    <dbReference type="NCBI Taxonomy" id="3064888"/>
    <lineage>
        <taxon>Bacteria</taxon>
        <taxon>Pseudomonadati</taxon>
        <taxon>Pseudomonadota</taxon>
        <taxon>Alphaproteobacteria</taxon>
        <taxon>Acetobacterales</taxon>
        <taxon>Roseomonadaceae</taxon>
        <taxon>Paracraurococcus</taxon>
    </lineage>
</organism>
<evidence type="ECO:0000313" key="4">
    <source>
        <dbReference type="Proteomes" id="UP001243009"/>
    </source>
</evidence>
<dbReference type="PANTHER" id="PTHR42793">
    <property type="entry name" value="COA BINDING DOMAIN CONTAINING PROTEIN"/>
    <property type="match status" value="1"/>
</dbReference>
<dbReference type="SUPFAM" id="SSF56059">
    <property type="entry name" value="Glutathione synthetase ATP-binding domain-like"/>
    <property type="match status" value="1"/>
</dbReference>
<feature type="domain" description="CoA-binding" evidence="2">
    <location>
        <begin position="7"/>
        <end position="102"/>
    </location>
</feature>
<dbReference type="SUPFAM" id="SSF51735">
    <property type="entry name" value="NAD(P)-binding Rossmann-fold domains"/>
    <property type="match status" value="1"/>
</dbReference>
<dbReference type="Pfam" id="PF13607">
    <property type="entry name" value="Succ_CoA_lig"/>
    <property type="match status" value="1"/>
</dbReference>
<dbReference type="InterPro" id="IPR003781">
    <property type="entry name" value="CoA-bd"/>
</dbReference>
<dbReference type="Pfam" id="PF13549">
    <property type="entry name" value="ATP-grasp_5"/>
    <property type="match status" value="1"/>
</dbReference>